<evidence type="ECO:0000256" key="2">
    <source>
        <dbReference type="ARBA" id="ARBA00022630"/>
    </source>
</evidence>
<dbReference type="PIRSF" id="PIRSF000350">
    <property type="entry name" value="Mercury_reductase_MerA"/>
    <property type="match status" value="1"/>
</dbReference>
<evidence type="ECO:0000313" key="14">
    <source>
        <dbReference type="Proteomes" id="UP000315215"/>
    </source>
</evidence>
<dbReference type="OrthoDB" id="9800167at2"/>
<feature type="binding site" evidence="8">
    <location>
        <begin position="140"/>
        <end position="142"/>
    </location>
    <ligand>
        <name>FAD</name>
        <dbReference type="ChEBI" id="CHEBI:57692"/>
    </ligand>
</feature>
<dbReference type="Gene3D" id="3.30.390.30">
    <property type="match status" value="1"/>
</dbReference>
<keyword evidence="7 10" id="KW-0676">Redox-active center</keyword>
<dbReference type="InterPro" id="IPR016156">
    <property type="entry name" value="FAD/NAD-linked_Rdtase_dimer_sf"/>
</dbReference>
<dbReference type="SUPFAM" id="SSF55424">
    <property type="entry name" value="FAD/NAD-linked reductases, dimerisation (C-terminal) domain"/>
    <property type="match status" value="1"/>
</dbReference>
<keyword evidence="2 10" id="KW-0285">Flavoprotein</keyword>
<protein>
    <submittedName>
        <fullName evidence="13">Pyridine nucleotide-disulfide oxidoreductase</fullName>
    </submittedName>
</protein>
<accession>A0A516KIX8</accession>
<dbReference type="GO" id="GO:0003955">
    <property type="term" value="F:NAD(P)H dehydrogenase (quinone) activity"/>
    <property type="evidence" value="ECO:0007669"/>
    <property type="project" value="TreeGrafter"/>
</dbReference>
<dbReference type="InterPro" id="IPR023753">
    <property type="entry name" value="FAD/NAD-binding_dom"/>
</dbReference>
<feature type="disulfide bond" description="Redox-active" evidence="9">
    <location>
        <begin position="42"/>
        <end position="47"/>
    </location>
</feature>
<evidence type="ECO:0000256" key="5">
    <source>
        <dbReference type="ARBA" id="ARBA00023002"/>
    </source>
</evidence>
<gene>
    <name evidence="13" type="ORF">FN924_14850</name>
</gene>
<evidence type="ECO:0000259" key="12">
    <source>
        <dbReference type="Pfam" id="PF07992"/>
    </source>
</evidence>
<evidence type="ECO:0000256" key="10">
    <source>
        <dbReference type="RuleBase" id="RU003691"/>
    </source>
</evidence>
<comment type="similarity">
    <text evidence="1 10">Belongs to the class-I pyridine nucleotide-disulfide oxidoreductase family.</text>
</comment>
<dbReference type="PANTHER" id="PTHR43014">
    <property type="entry name" value="MERCURIC REDUCTASE"/>
    <property type="match status" value="1"/>
</dbReference>
<keyword evidence="3 8" id="KW-0274">FAD</keyword>
<keyword evidence="8" id="KW-0547">Nucleotide-binding</keyword>
<name>A0A516KIX8_9BACI</name>
<evidence type="ECO:0000259" key="11">
    <source>
        <dbReference type="Pfam" id="PF02852"/>
    </source>
</evidence>
<sequence>MRSYDLIVIGAGAGGLTVAKGAAAFGATVALVEKKSHIGGDCLHYGCIPSKTLVELAKKVHDIHANAKGFGLEAEGQLNLSIIMEHVQDVITHFHTIEEDSNLIDLGIDLYKGHASFVTEHQIEIDRKQRINGKRFVIATGSSPIIPDIKGIENTPHYTNETIYQLDKVPNRLVVIGGGPTNLELGQCFARFGSDVTILDEAKTFLAQQDEEIALALRDRLTEEMSIHTNSLVVEIEELDVEKKVKFLKDGNLETIVADEVLVGVGRQANTSNIGLNEIGVQLDNVHNVLVNPYLQTSKPHIYAIGDVHGKFCFSHAAGVEGKVVVQNAVLGLKKKIRYDNIPYTFYTDPEIFHIGMTEKEAIKKYGKHNVGVLNVQAAEIDRFITSGDEKGFVKVIISKRGKILGAQAIGKHADDWMQALVFAKTKKYRVGALSTVVYPYPSNTGILQAVGDTYWRQKFHTKWSKWMKRYTQIFR</sequence>
<dbReference type="EMBL" id="CP041666">
    <property type="protein sequence ID" value="QDP41349.1"/>
    <property type="molecule type" value="Genomic_DNA"/>
</dbReference>
<dbReference type="PROSITE" id="PS00076">
    <property type="entry name" value="PYRIDINE_REDOX_1"/>
    <property type="match status" value="1"/>
</dbReference>
<dbReference type="Pfam" id="PF07992">
    <property type="entry name" value="Pyr_redox_2"/>
    <property type="match status" value="1"/>
</dbReference>
<comment type="cofactor">
    <cofactor evidence="8">
        <name>FAD</name>
        <dbReference type="ChEBI" id="CHEBI:57692"/>
    </cofactor>
    <text evidence="8">Binds 1 FAD per subunit.</text>
</comment>
<dbReference type="KEGG" id="aqt:FN924_14850"/>
<evidence type="ECO:0000256" key="8">
    <source>
        <dbReference type="PIRSR" id="PIRSR000350-3"/>
    </source>
</evidence>
<evidence type="ECO:0000256" key="1">
    <source>
        <dbReference type="ARBA" id="ARBA00007532"/>
    </source>
</evidence>
<dbReference type="Pfam" id="PF02852">
    <property type="entry name" value="Pyr_redox_dim"/>
    <property type="match status" value="1"/>
</dbReference>
<dbReference type="PRINTS" id="PR00411">
    <property type="entry name" value="PNDRDTASEI"/>
</dbReference>
<keyword evidence="4" id="KW-0521">NADP</keyword>
<feature type="binding site" evidence="8">
    <location>
        <position position="266"/>
    </location>
    <ligand>
        <name>NAD(+)</name>
        <dbReference type="ChEBI" id="CHEBI:57540"/>
    </ligand>
</feature>
<evidence type="ECO:0000256" key="6">
    <source>
        <dbReference type="ARBA" id="ARBA00023157"/>
    </source>
</evidence>
<feature type="binding site" evidence="8">
    <location>
        <position position="307"/>
    </location>
    <ligand>
        <name>FAD</name>
        <dbReference type="ChEBI" id="CHEBI:57692"/>
    </ligand>
</feature>
<dbReference type="AlphaFoldDB" id="A0A516KIX8"/>
<dbReference type="GO" id="GO:0050660">
    <property type="term" value="F:flavin adenine dinucleotide binding"/>
    <property type="evidence" value="ECO:0007669"/>
    <property type="project" value="TreeGrafter"/>
</dbReference>
<dbReference type="InterPro" id="IPR012999">
    <property type="entry name" value="Pyr_OxRdtase_I_AS"/>
</dbReference>
<evidence type="ECO:0000256" key="9">
    <source>
        <dbReference type="PIRSR" id="PIRSR000350-4"/>
    </source>
</evidence>
<dbReference type="RefSeq" id="WP_143895805.1">
    <property type="nucleotide sequence ID" value="NZ_CP041666.1"/>
</dbReference>
<dbReference type="PRINTS" id="PR00368">
    <property type="entry name" value="FADPNR"/>
</dbReference>
<keyword evidence="5 10" id="KW-0560">Oxidoreductase</keyword>
<dbReference type="InterPro" id="IPR001100">
    <property type="entry name" value="Pyr_nuc-diS_OxRdtase"/>
</dbReference>
<proteinExistence type="inferred from homology"/>
<evidence type="ECO:0000256" key="7">
    <source>
        <dbReference type="ARBA" id="ARBA00023284"/>
    </source>
</evidence>
<dbReference type="Proteomes" id="UP000315215">
    <property type="component" value="Chromosome"/>
</dbReference>
<feature type="binding site" evidence="8">
    <location>
        <begin position="177"/>
        <end position="184"/>
    </location>
    <ligand>
        <name>NAD(+)</name>
        <dbReference type="ChEBI" id="CHEBI:57540"/>
    </ligand>
</feature>
<dbReference type="SUPFAM" id="SSF51905">
    <property type="entry name" value="FAD/NAD(P)-binding domain"/>
    <property type="match status" value="1"/>
</dbReference>
<feature type="domain" description="Pyridine nucleotide-disulphide oxidoreductase dimerisation" evidence="11">
    <location>
        <begin position="342"/>
        <end position="444"/>
    </location>
</feature>
<evidence type="ECO:0000256" key="3">
    <source>
        <dbReference type="ARBA" id="ARBA00022827"/>
    </source>
</evidence>
<feature type="domain" description="FAD/NAD(P)-binding" evidence="12">
    <location>
        <begin position="4"/>
        <end position="318"/>
    </location>
</feature>
<dbReference type="GO" id="GO:0016668">
    <property type="term" value="F:oxidoreductase activity, acting on a sulfur group of donors, NAD(P) as acceptor"/>
    <property type="evidence" value="ECO:0007669"/>
    <property type="project" value="InterPro"/>
</dbReference>
<dbReference type="Gene3D" id="3.50.50.60">
    <property type="entry name" value="FAD/NAD(P)-binding domain"/>
    <property type="match status" value="2"/>
</dbReference>
<reference evidence="13 14" key="1">
    <citation type="submission" date="2019-07" db="EMBL/GenBank/DDBJ databases">
        <authorList>
            <person name="Li J."/>
        </authorList>
    </citation>
    <scope>NUCLEOTIDE SEQUENCE [LARGE SCALE GENOMIC DNA]</scope>
    <source>
        <strain evidence="13 14">TKL69</strain>
    </source>
</reference>
<keyword evidence="14" id="KW-1185">Reference proteome</keyword>
<feature type="binding site" evidence="8">
    <location>
        <position position="51"/>
    </location>
    <ligand>
        <name>FAD</name>
        <dbReference type="ChEBI" id="CHEBI:57692"/>
    </ligand>
</feature>
<organism evidence="13 14">
    <name type="scientific">Radiobacillus deserti</name>
    <dbReference type="NCBI Taxonomy" id="2594883"/>
    <lineage>
        <taxon>Bacteria</taxon>
        <taxon>Bacillati</taxon>
        <taxon>Bacillota</taxon>
        <taxon>Bacilli</taxon>
        <taxon>Bacillales</taxon>
        <taxon>Bacillaceae</taxon>
        <taxon>Radiobacillus</taxon>
    </lineage>
</organism>
<dbReference type="InterPro" id="IPR004099">
    <property type="entry name" value="Pyr_nucl-diS_OxRdtase_dimer"/>
</dbReference>
<keyword evidence="8" id="KW-0520">NAD</keyword>
<dbReference type="PANTHER" id="PTHR43014:SF4">
    <property type="entry name" value="PYRIDINE NUCLEOTIDE-DISULFIDE OXIDOREDUCTASE RCLA-RELATED"/>
    <property type="match status" value="1"/>
</dbReference>
<keyword evidence="6" id="KW-1015">Disulfide bond</keyword>
<dbReference type="InterPro" id="IPR036188">
    <property type="entry name" value="FAD/NAD-bd_sf"/>
</dbReference>
<evidence type="ECO:0000313" key="13">
    <source>
        <dbReference type="EMBL" id="QDP41349.1"/>
    </source>
</evidence>
<evidence type="ECO:0000256" key="4">
    <source>
        <dbReference type="ARBA" id="ARBA00022857"/>
    </source>
</evidence>